<feature type="transmembrane region" description="Helical" evidence="1">
    <location>
        <begin position="85"/>
        <end position="108"/>
    </location>
</feature>
<gene>
    <name evidence="2" type="ORF">DFQ03_2193</name>
</gene>
<protein>
    <recommendedName>
        <fullName evidence="4">GTP-binding protein</fullName>
    </recommendedName>
</protein>
<keyword evidence="1" id="KW-0472">Membrane</keyword>
<keyword evidence="1" id="KW-0812">Transmembrane</keyword>
<evidence type="ECO:0000256" key="1">
    <source>
        <dbReference type="SAM" id="Phobius"/>
    </source>
</evidence>
<keyword evidence="3" id="KW-1185">Reference proteome</keyword>
<name>A0A4R7D1K2_9FLAO</name>
<dbReference type="RefSeq" id="WP_133673167.1">
    <property type="nucleotide sequence ID" value="NZ_SNZW01000015.1"/>
</dbReference>
<accession>A0A4R7D1K2</accession>
<evidence type="ECO:0000313" key="2">
    <source>
        <dbReference type="EMBL" id="TDS14122.1"/>
    </source>
</evidence>
<dbReference type="EMBL" id="SNZW01000015">
    <property type="protein sequence ID" value="TDS14122.1"/>
    <property type="molecule type" value="Genomic_DNA"/>
</dbReference>
<dbReference type="Proteomes" id="UP000295274">
    <property type="component" value="Unassembled WGS sequence"/>
</dbReference>
<dbReference type="OrthoDB" id="1451346at2"/>
<sequence length="163" mass="19133">MKPLPNEIVLRPRFQMNVEQSKEAVLSKFEIAAQSPFLVKRLDEHIFIKFNKEEHHFWSPQLHLEIDEVDKFNCRLHGVFGPNPTLWTFFMFIHFVIATLFIVIGIWAYSSASLGKDYHIQIGIMIMLIALWFVLYFAGRSGKKKGKPQMHQLHDFMKNVLTT</sequence>
<keyword evidence="1" id="KW-1133">Transmembrane helix</keyword>
<organism evidence="2 3">
    <name type="scientific">Maribacter caenipelagi</name>
    <dbReference type="NCBI Taxonomy" id="1447781"/>
    <lineage>
        <taxon>Bacteria</taxon>
        <taxon>Pseudomonadati</taxon>
        <taxon>Bacteroidota</taxon>
        <taxon>Flavobacteriia</taxon>
        <taxon>Flavobacteriales</taxon>
        <taxon>Flavobacteriaceae</taxon>
        <taxon>Maribacter</taxon>
    </lineage>
</organism>
<reference evidence="2 3" key="1">
    <citation type="submission" date="2019-03" db="EMBL/GenBank/DDBJ databases">
        <title>Genomic Encyclopedia of Type Strains, Phase III (KMG-III): the genomes of soil and plant-associated and newly described type strains.</title>
        <authorList>
            <person name="Whitman W."/>
        </authorList>
    </citation>
    <scope>NUCLEOTIDE SEQUENCE [LARGE SCALE GENOMIC DNA]</scope>
    <source>
        <strain evidence="2 3">CECT 8455</strain>
    </source>
</reference>
<evidence type="ECO:0000313" key="3">
    <source>
        <dbReference type="Proteomes" id="UP000295274"/>
    </source>
</evidence>
<proteinExistence type="predicted"/>
<comment type="caution">
    <text evidence="2">The sequence shown here is derived from an EMBL/GenBank/DDBJ whole genome shotgun (WGS) entry which is preliminary data.</text>
</comment>
<evidence type="ECO:0008006" key="4">
    <source>
        <dbReference type="Google" id="ProtNLM"/>
    </source>
</evidence>
<dbReference type="AlphaFoldDB" id="A0A4R7D1K2"/>
<feature type="transmembrane region" description="Helical" evidence="1">
    <location>
        <begin position="120"/>
        <end position="139"/>
    </location>
</feature>